<keyword evidence="3" id="KW-0812">Transmembrane</keyword>
<dbReference type="OrthoDB" id="428376at2"/>
<dbReference type="EMBL" id="AAXW01000008">
    <property type="protein sequence ID" value="EAZ92186.1"/>
    <property type="molecule type" value="Genomic_DNA"/>
</dbReference>
<comment type="caution">
    <text evidence="4">The sequence shown here is derived from an EMBL/GenBank/DDBJ whole genome shotgun (WGS) entry which is preliminary data.</text>
</comment>
<organism evidence="4 5">
    <name type="scientific">Crocosphaera chwakensis CCY0110</name>
    <dbReference type="NCBI Taxonomy" id="391612"/>
    <lineage>
        <taxon>Bacteria</taxon>
        <taxon>Bacillati</taxon>
        <taxon>Cyanobacteriota</taxon>
        <taxon>Cyanophyceae</taxon>
        <taxon>Oscillatoriophycideae</taxon>
        <taxon>Chroococcales</taxon>
        <taxon>Aphanothecaceae</taxon>
        <taxon>Crocosphaera</taxon>
        <taxon>Crocosphaera chwakensis</taxon>
    </lineage>
</organism>
<feature type="compositionally biased region" description="Low complexity" evidence="2">
    <location>
        <begin position="131"/>
        <end position="143"/>
    </location>
</feature>
<accession>A3IMT3</accession>
<evidence type="ECO:0000256" key="2">
    <source>
        <dbReference type="SAM" id="MobiDB-lite"/>
    </source>
</evidence>
<feature type="compositionally biased region" description="Polar residues" evidence="2">
    <location>
        <begin position="91"/>
        <end position="123"/>
    </location>
</feature>
<name>A3IMT3_9CHRO</name>
<keyword evidence="1" id="KW-0175">Coiled coil</keyword>
<dbReference type="Proteomes" id="UP000003781">
    <property type="component" value="Unassembled WGS sequence"/>
</dbReference>
<feature type="transmembrane region" description="Helical" evidence="3">
    <location>
        <begin position="12"/>
        <end position="30"/>
    </location>
</feature>
<reference evidence="4 5" key="1">
    <citation type="submission" date="2007-03" db="EMBL/GenBank/DDBJ databases">
        <authorList>
            <person name="Stal L."/>
            <person name="Ferriera S."/>
            <person name="Johnson J."/>
            <person name="Kravitz S."/>
            <person name="Beeson K."/>
            <person name="Sutton G."/>
            <person name="Rogers Y.-H."/>
            <person name="Friedman R."/>
            <person name="Frazier M."/>
            <person name="Venter J.C."/>
        </authorList>
    </citation>
    <scope>NUCLEOTIDE SEQUENCE [LARGE SCALE GENOMIC DNA]</scope>
    <source>
        <strain evidence="4 5">CCY0110</strain>
    </source>
</reference>
<feature type="coiled-coil region" evidence="1">
    <location>
        <begin position="48"/>
        <end position="82"/>
    </location>
</feature>
<dbReference type="eggNOG" id="ENOG5030QP2">
    <property type="taxonomic scope" value="Bacteria"/>
</dbReference>
<feature type="region of interest" description="Disordered" evidence="2">
    <location>
        <begin position="91"/>
        <end position="152"/>
    </location>
</feature>
<gene>
    <name evidence="4" type="ORF">CY0110_24786</name>
</gene>
<dbReference type="RefSeq" id="WP_008274691.1">
    <property type="nucleotide sequence ID" value="NZ_AAXW01000008.1"/>
</dbReference>
<keyword evidence="5" id="KW-1185">Reference proteome</keyword>
<keyword evidence="3" id="KW-1133">Transmembrane helix</keyword>
<protein>
    <submittedName>
        <fullName evidence="4">Uncharacterized protein</fullName>
    </submittedName>
</protein>
<dbReference type="AlphaFoldDB" id="A3IMT3"/>
<evidence type="ECO:0000313" key="4">
    <source>
        <dbReference type="EMBL" id="EAZ92186.1"/>
    </source>
</evidence>
<evidence type="ECO:0000256" key="1">
    <source>
        <dbReference type="SAM" id="Coils"/>
    </source>
</evidence>
<keyword evidence="3" id="KW-0472">Membrane</keyword>
<evidence type="ECO:0000313" key="5">
    <source>
        <dbReference type="Proteomes" id="UP000003781"/>
    </source>
</evidence>
<proteinExistence type="predicted"/>
<evidence type="ECO:0000256" key="3">
    <source>
        <dbReference type="SAM" id="Phobius"/>
    </source>
</evidence>
<sequence>MKVLLDVIKTLLLINGAVVLPSFLLIMALYEQQSTNLAAADDVSSKFHRNIQDDTPKYQQKLEKLEAQKNQLQAKLEASQKAKTVTPVLAANSSSVEGNPTKMSPVSRYQTPVNLSKSSVNRSVETKIATPSQPKAPQQPSQKLVANNPSKPTSAKAKVTVIEEKKSFESVSEVDLMVYTSIIDKLFAVYQPSNKEVSQIAPDGFVSVADLNQTNQHQARLASYSIAAPQAKTPIDQPITLANDLSVGLIVADNRNELNYGTKNYKRVQTAILSLRKGNSQTLEEAAQKAGIDPDTLKWLARYGQNRPGSFNPPQISMINQE</sequence>